<feature type="region of interest" description="Disordered" evidence="1">
    <location>
        <begin position="188"/>
        <end position="291"/>
    </location>
</feature>
<feature type="compositionally biased region" description="Basic and acidic residues" evidence="1">
    <location>
        <begin position="246"/>
        <end position="265"/>
    </location>
</feature>
<evidence type="ECO:0000313" key="2">
    <source>
        <dbReference type="EMBL" id="QDZ21956.1"/>
    </source>
</evidence>
<accession>A0A5B8MN18</accession>
<feature type="compositionally biased region" description="Polar residues" evidence="1">
    <location>
        <begin position="227"/>
        <end position="245"/>
    </location>
</feature>
<proteinExistence type="predicted"/>
<dbReference type="Proteomes" id="UP000316726">
    <property type="component" value="Chromosome 6"/>
</dbReference>
<reference evidence="2 3" key="1">
    <citation type="submission" date="2018-07" db="EMBL/GenBank/DDBJ databases">
        <title>The complete nuclear genome of the prasinophyte Chloropicon primus (CCMP1205).</title>
        <authorList>
            <person name="Pombert J.-F."/>
            <person name="Otis C."/>
            <person name="Turmel M."/>
            <person name="Lemieux C."/>
        </authorList>
    </citation>
    <scope>NUCLEOTIDE SEQUENCE [LARGE SCALE GENOMIC DNA]</scope>
    <source>
        <strain evidence="2 3">CCMP1205</strain>
    </source>
</reference>
<protein>
    <submittedName>
        <fullName evidence="2">Uncharacterized protein</fullName>
    </submittedName>
</protein>
<sequence length="524" mass="59887">MQFSLARLEANQVDSPPYQNGFGDHHHHQHGRNLNATYDTFADDEEYYEEETPYREGRKVPLEERKRMPDQYVVDQVLASEELAQLTPHPQKGVLHHHHKKQQRGIFQYGDDFARNEGNGYEKESQHAVTPLQRGNVIDIDKLLEQFDTNDMRDLEEFDEYHGLSRPQKSKGLLAKYNLPIVKIGQAHSATDTHNKKLKTKTSAQNAQESQPGSAKKVTRERPRWNNFHQNLQSKSSHSQNTQSKGGKESPKRAGEKEKEVEKAKQYVSPRPADRLLVSKPTSEEIQKRKNWKKMRKKLEEERIKLSMKHEVDKRKEADVMSAKKKQQAREASLARQQEIHARIKRIAEEKKNIQMHLIKDLKENALLASSSSKQNKNAAFGRTTKKVLPKLKGANSSAKKSKEHKGVQKKKAAPTKLPKLKSRVPNAPISDTTRANSWKHVRPRIFTNFKAKFVNRSTSPLIFEDEPPEPTETFAGNGEANEAIEVPPAAPEVEPGLQEEDSWKLVCSFHLQSTSVEPLSPLH</sequence>
<evidence type="ECO:0000256" key="1">
    <source>
        <dbReference type="SAM" id="MobiDB-lite"/>
    </source>
</evidence>
<feature type="compositionally biased region" description="Basic residues" evidence="1">
    <location>
        <begin position="400"/>
        <end position="417"/>
    </location>
</feature>
<gene>
    <name evidence="2" type="ORF">A3770_06p44740</name>
</gene>
<keyword evidence="3" id="KW-1185">Reference proteome</keyword>
<evidence type="ECO:0000313" key="3">
    <source>
        <dbReference type="Proteomes" id="UP000316726"/>
    </source>
</evidence>
<feature type="compositionally biased region" description="Polar residues" evidence="1">
    <location>
        <begin position="201"/>
        <end position="213"/>
    </location>
</feature>
<dbReference type="EMBL" id="CP031039">
    <property type="protein sequence ID" value="QDZ21956.1"/>
    <property type="molecule type" value="Genomic_DNA"/>
</dbReference>
<feature type="compositionally biased region" description="Basic and acidic residues" evidence="1">
    <location>
        <begin position="310"/>
        <end position="319"/>
    </location>
</feature>
<dbReference type="AlphaFoldDB" id="A0A5B8MN18"/>
<feature type="region of interest" description="Disordered" evidence="1">
    <location>
        <begin position="372"/>
        <end position="417"/>
    </location>
</feature>
<feature type="region of interest" description="Disordered" evidence="1">
    <location>
        <begin position="310"/>
        <end position="332"/>
    </location>
</feature>
<name>A0A5B8MN18_9CHLO</name>
<organism evidence="2 3">
    <name type="scientific">Chloropicon primus</name>
    <dbReference type="NCBI Taxonomy" id="1764295"/>
    <lineage>
        <taxon>Eukaryota</taxon>
        <taxon>Viridiplantae</taxon>
        <taxon>Chlorophyta</taxon>
        <taxon>Chloropicophyceae</taxon>
        <taxon>Chloropicales</taxon>
        <taxon>Chloropicaceae</taxon>
        <taxon>Chloropicon</taxon>
    </lineage>
</organism>